<keyword evidence="3" id="KW-1185">Reference proteome</keyword>
<dbReference type="InterPro" id="IPR013096">
    <property type="entry name" value="Cupin_2"/>
</dbReference>
<evidence type="ECO:0000313" key="3">
    <source>
        <dbReference type="Proteomes" id="UP000199497"/>
    </source>
</evidence>
<dbReference type="AlphaFoldDB" id="A0A1H0WXC6"/>
<feature type="domain" description="Cupin type-2" evidence="1">
    <location>
        <begin position="48"/>
        <end position="113"/>
    </location>
</feature>
<evidence type="ECO:0000259" key="1">
    <source>
        <dbReference type="Pfam" id="PF07883"/>
    </source>
</evidence>
<dbReference type="InterPro" id="IPR014710">
    <property type="entry name" value="RmlC-like_jellyroll"/>
</dbReference>
<dbReference type="InterPro" id="IPR053146">
    <property type="entry name" value="QDO-like"/>
</dbReference>
<name>A0A1H0WXC6_9ACTN</name>
<dbReference type="OrthoDB" id="9791637at2"/>
<dbReference type="InterPro" id="IPR011051">
    <property type="entry name" value="RmlC_Cupin_sf"/>
</dbReference>
<organism evidence="2 3">
    <name type="scientific">Actinopolyspora xinjiangensis</name>
    <dbReference type="NCBI Taxonomy" id="405564"/>
    <lineage>
        <taxon>Bacteria</taxon>
        <taxon>Bacillati</taxon>
        <taxon>Actinomycetota</taxon>
        <taxon>Actinomycetes</taxon>
        <taxon>Actinopolysporales</taxon>
        <taxon>Actinopolysporaceae</taxon>
        <taxon>Actinopolyspora</taxon>
    </lineage>
</organism>
<dbReference type="STRING" id="405564.SAMN04487905_11739"/>
<proteinExistence type="predicted"/>
<sequence length="158" mass="17497">MTFYTSEKKSYIGTPEQAEGVHIGENFCKIIVPTGETGNELGLFGLSLAPNGPYAKPHFHKEMTELFVVHSGEVLLTRGAEQINAKPGTALYVPPGIPHGFANVSDSPAELLISFTPGRNREKFFYGLADLLNSKTLPTEEELEKFSELHDQYRSSYF</sequence>
<dbReference type="Pfam" id="PF07883">
    <property type="entry name" value="Cupin_2"/>
    <property type="match status" value="1"/>
</dbReference>
<dbReference type="SUPFAM" id="SSF51182">
    <property type="entry name" value="RmlC-like cupins"/>
    <property type="match status" value="1"/>
</dbReference>
<dbReference type="EMBL" id="FNJR01000017">
    <property type="protein sequence ID" value="SDP95249.1"/>
    <property type="molecule type" value="Genomic_DNA"/>
</dbReference>
<dbReference type="PANTHER" id="PTHR36440:SF1">
    <property type="entry name" value="PUTATIVE (AFU_ORTHOLOGUE AFUA_8G07350)-RELATED"/>
    <property type="match status" value="1"/>
</dbReference>
<gene>
    <name evidence="2" type="ORF">SAMN04487905_11739</name>
</gene>
<dbReference type="Gene3D" id="2.60.120.10">
    <property type="entry name" value="Jelly Rolls"/>
    <property type="match status" value="1"/>
</dbReference>
<evidence type="ECO:0000313" key="2">
    <source>
        <dbReference type="EMBL" id="SDP95249.1"/>
    </source>
</evidence>
<dbReference type="Proteomes" id="UP000199497">
    <property type="component" value="Unassembled WGS sequence"/>
</dbReference>
<reference evidence="3" key="1">
    <citation type="submission" date="2016-10" db="EMBL/GenBank/DDBJ databases">
        <authorList>
            <person name="Varghese N."/>
            <person name="Submissions S."/>
        </authorList>
    </citation>
    <scope>NUCLEOTIDE SEQUENCE [LARGE SCALE GENOMIC DNA]</scope>
    <source>
        <strain evidence="3">DSM 46732</strain>
    </source>
</reference>
<dbReference type="PANTHER" id="PTHR36440">
    <property type="entry name" value="PUTATIVE (AFU_ORTHOLOGUE AFUA_8G07350)-RELATED"/>
    <property type="match status" value="1"/>
</dbReference>
<dbReference type="RefSeq" id="WP_092604382.1">
    <property type="nucleotide sequence ID" value="NZ_FNJR01000017.1"/>
</dbReference>
<protein>
    <submittedName>
        <fullName evidence="2">Cupin domain-containing protein</fullName>
    </submittedName>
</protein>
<accession>A0A1H0WXC6</accession>